<reference evidence="3" key="1">
    <citation type="submission" date="2017-09" db="EMBL/GenBank/DDBJ databases">
        <title>Depth-based differentiation of microbial function through sediment-hosted aquifers and enrichment of novel symbionts in the deep terrestrial subsurface.</title>
        <authorList>
            <person name="Probst A.J."/>
            <person name="Ladd B."/>
            <person name="Jarett J.K."/>
            <person name="Geller-Mcgrath D.E."/>
            <person name="Sieber C.M.K."/>
            <person name="Emerson J.B."/>
            <person name="Anantharaman K."/>
            <person name="Thomas B.C."/>
            <person name="Malmstrom R."/>
            <person name="Stieglmeier M."/>
            <person name="Klingl A."/>
            <person name="Woyke T."/>
            <person name="Ryan C.M."/>
            <person name="Banfield J.F."/>
        </authorList>
    </citation>
    <scope>NUCLEOTIDE SEQUENCE [LARGE SCALE GENOMIC DNA]</scope>
</reference>
<sequence length="230" mass="25680">MSKFLKIGHRGACGHEPENTLRSIKKALELSVDMIEFDVYVCKSGGLVVIHDDTVNRTTNGTGYVTEMTFEELRKLDAGKGEKIPTLQEALDLINGKVQVNIELKGVGTALPVAKTINEYTTKHPGVWTPEHFLVSSFNHFELRAFKQAMPGIKIGALICGMLTTRAQFAQDLGAYSVNPSIEFLDQEFVDDAHRRGLKVFVYTVNLPEDIERMKAWGVDGVFSNFPYRL</sequence>
<dbReference type="Proteomes" id="UP000236845">
    <property type="component" value="Unassembled WGS sequence"/>
</dbReference>
<accession>A0A2H0YPY3</accession>
<dbReference type="GO" id="GO:0008081">
    <property type="term" value="F:phosphoric diester hydrolase activity"/>
    <property type="evidence" value="ECO:0007669"/>
    <property type="project" value="InterPro"/>
</dbReference>
<dbReference type="PANTHER" id="PTHR46211:SF1">
    <property type="entry name" value="GLYCEROPHOSPHODIESTER PHOSPHODIESTERASE, CYTOPLASMIC"/>
    <property type="match status" value="1"/>
</dbReference>
<comment type="caution">
    <text evidence="2">The sequence shown here is derived from an EMBL/GenBank/DDBJ whole genome shotgun (WGS) entry which is preliminary data.</text>
</comment>
<dbReference type="InterPro" id="IPR017946">
    <property type="entry name" value="PLC-like_Pdiesterase_TIM-brl"/>
</dbReference>
<evidence type="ECO:0000259" key="1">
    <source>
        <dbReference type="PROSITE" id="PS51704"/>
    </source>
</evidence>
<proteinExistence type="predicted"/>
<dbReference type="PROSITE" id="PS51704">
    <property type="entry name" value="GP_PDE"/>
    <property type="match status" value="1"/>
</dbReference>
<dbReference type="EMBL" id="PEXW01000060">
    <property type="protein sequence ID" value="PIS40565.1"/>
    <property type="molecule type" value="Genomic_DNA"/>
</dbReference>
<dbReference type="Gene3D" id="3.20.20.190">
    <property type="entry name" value="Phosphatidylinositol (PI) phosphodiesterase"/>
    <property type="match status" value="1"/>
</dbReference>
<dbReference type="SUPFAM" id="SSF51695">
    <property type="entry name" value="PLC-like phosphodiesterases"/>
    <property type="match status" value="1"/>
</dbReference>
<evidence type="ECO:0000313" key="2">
    <source>
        <dbReference type="EMBL" id="PIS40565.1"/>
    </source>
</evidence>
<dbReference type="GO" id="GO:0006629">
    <property type="term" value="P:lipid metabolic process"/>
    <property type="evidence" value="ECO:0007669"/>
    <property type="project" value="InterPro"/>
</dbReference>
<name>A0A2H0YPY3_9BACT</name>
<gene>
    <name evidence="2" type="ORF">COT26_02700</name>
</gene>
<dbReference type="InterPro" id="IPR030395">
    <property type="entry name" value="GP_PDE_dom"/>
</dbReference>
<feature type="domain" description="GP-PDE" evidence="1">
    <location>
        <begin position="4"/>
        <end position="230"/>
    </location>
</feature>
<organism evidence="2 3">
    <name type="scientific">Candidatus Kerfeldbacteria bacterium CG08_land_8_20_14_0_20_43_14</name>
    <dbReference type="NCBI Taxonomy" id="2014246"/>
    <lineage>
        <taxon>Bacteria</taxon>
        <taxon>Candidatus Kerfeldiibacteriota</taxon>
    </lineage>
</organism>
<protein>
    <submittedName>
        <fullName evidence="2">Glycerophosphodiester phosphodiesterase</fullName>
    </submittedName>
</protein>
<dbReference type="Pfam" id="PF03009">
    <property type="entry name" value="GDPD"/>
    <property type="match status" value="1"/>
</dbReference>
<evidence type="ECO:0000313" key="3">
    <source>
        <dbReference type="Proteomes" id="UP000236845"/>
    </source>
</evidence>
<dbReference type="PANTHER" id="PTHR46211">
    <property type="entry name" value="GLYCEROPHOSPHORYL DIESTER PHOSPHODIESTERASE"/>
    <property type="match status" value="1"/>
</dbReference>
<dbReference type="AlphaFoldDB" id="A0A2H0YPY3"/>